<dbReference type="AlphaFoldDB" id="K1QR46"/>
<protein>
    <submittedName>
        <fullName evidence="1">Uncharacterized protein</fullName>
    </submittedName>
</protein>
<organism evidence="1">
    <name type="scientific">Magallana gigas</name>
    <name type="common">Pacific oyster</name>
    <name type="synonym">Crassostrea gigas</name>
    <dbReference type="NCBI Taxonomy" id="29159"/>
    <lineage>
        <taxon>Eukaryota</taxon>
        <taxon>Metazoa</taxon>
        <taxon>Spiralia</taxon>
        <taxon>Lophotrochozoa</taxon>
        <taxon>Mollusca</taxon>
        <taxon>Bivalvia</taxon>
        <taxon>Autobranchia</taxon>
        <taxon>Pteriomorphia</taxon>
        <taxon>Ostreida</taxon>
        <taxon>Ostreoidea</taxon>
        <taxon>Ostreidae</taxon>
        <taxon>Magallana</taxon>
    </lineage>
</organism>
<dbReference type="HOGENOM" id="CLU_1679652_0_0_1"/>
<name>K1QR46_MAGGI</name>
<gene>
    <name evidence="1" type="ORF">CGI_10017735</name>
</gene>
<dbReference type="EMBL" id="JH816790">
    <property type="protein sequence ID" value="EKC33584.1"/>
    <property type="molecule type" value="Genomic_DNA"/>
</dbReference>
<evidence type="ECO:0000313" key="1">
    <source>
        <dbReference type="EMBL" id="EKC33584.1"/>
    </source>
</evidence>
<reference evidence="1" key="1">
    <citation type="journal article" date="2012" name="Nature">
        <title>The oyster genome reveals stress adaptation and complexity of shell formation.</title>
        <authorList>
            <person name="Zhang G."/>
            <person name="Fang X."/>
            <person name="Guo X."/>
            <person name="Li L."/>
            <person name="Luo R."/>
            <person name="Xu F."/>
            <person name="Yang P."/>
            <person name="Zhang L."/>
            <person name="Wang X."/>
            <person name="Qi H."/>
            <person name="Xiong Z."/>
            <person name="Que H."/>
            <person name="Xie Y."/>
            <person name="Holland P.W."/>
            <person name="Paps J."/>
            <person name="Zhu Y."/>
            <person name="Wu F."/>
            <person name="Chen Y."/>
            <person name="Wang J."/>
            <person name="Peng C."/>
            <person name="Meng J."/>
            <person name="Yang L."/>
            <person name="Liu J."/>
            <person name="Wen B."/>
            <person name="Zhang N."/>
            <person name="Huang Z."/>
            <person name="Zhu Q."/>
            <person name="Feng Y."/>
            <person name="Mount A."/>
            <person name="Hedgecock D."/>
            <person name="Xu Z."/>
            <person name="Liu Y."/>
            <person name="Domazet-Loso T."/>
            <person name="Du Y."/>
            <person name="Sun X."/>
            <person name="Zhang S."/>
            <person name="Liu B."/>
            <person name="Cheng P."/>
            <person name="Jiang X."/>
            <person name="Li J."/>
            <person name="Fan D."/>
            <person name="Wang W."/>
            <person name="Fu W."/>
            <person name="Wang T."/>
            <person name="Wang B."/>
            <person name="Zhang J."/>
            <person name="Peng Z."/>
            <person name="Li Y."/>
            <person name="Li N."/>
            <person name="Wang J."/>
            <person name="Chen M."/>
            <person name="He Y."/>
            <person name="Tan F."/>
            <person name="Song X."/>
            <person name="Zheng Q."/>
            <person name="Huang R."/>
            <person name="Yang H."/>
            <person name="Du X."/>
            <person name="Chen L."/>
            <person name="Yang M."/>
            <person name="Gaffney P.M."/>
            <person name="Wang S."/>
            <person name="Luo L."/>
            <person name="She Z."/>
            <person name="Ming Y."/>
            <person name="Huang W."/>
            <person name="Zhang S."/>
            <person name="Huang B."/>
            <person name="Zhang Y."/>
            <person name="Qu T."/>
            <person name="Ni P."/>
            <person name="Miao G."/>
            <person name="Wang J."/>
            <person name="Wang Q."/>
            <person name="Steinberg C.E."/>
            <person name="Wang H."/>
            <person name="Li N."/>
            <person name="Qian L."/>
            <person name="Zhang G."/>
            <person name="Li Y."/>
            <person name="Yang H."/>
            <person name="Liu X."/>
            <person name="Wang J."/>
            <person name="Yin Y."/>
            <person name="Wang J."/>
        </authorList>
    </citation>
    <scope>NUCLEOTIDE SEQUENCE [LARGE SCALE GENOMIC DNA]</scope>
    <source>
        <strain evidence="1">05x7-T-G4-1.051#20</strain>
    </source>
</reference>
<proteinExistence type="predicted"/>
<sequence>MHLIRMDWCTVRDFQTDDLWPTDDGQQKFGSTKKKVLVQGQCQVVLQHSSSRAAMFDHVINALPEGVCIQYKYEPHVSYRNHFHSAMSKALALVLVLVAVTSAFHLQSDPNVIRQVCTYEWRYFCQRQGMTCRAFQQFDASIPRPRCEYPWQRRGGW</sequence>
<dbReference type="InParanoid" id="K1QR46"/>
<accession>K1QR46</accession>